<feature type="non-terminal residue" evidence="2">
    <location>
        <position position="183"/>
    </location>
</feature>
<proteinExistence type="predicted"/>
<feature type="compositionally biased region" description="Basic and acidic residues" evidence="1">
    <location>
        <begin position="77"/>
        <end position="95"/>
    </location>
</feature>
<name>A0A6J4SDQ2_9ACTN</name>
<feature type="compositionally biased region" description="Basic residues" evidence="1">
    <location>
        <begin position="22"/>
        <end position="36"/>
    </location>
</feature>
<sequence>ELHLEARTDVCVPLDRRCAAGRSRRRASRQVSRRRQAPGEGRSARGDVRTGPQRRLLGQGHPRQVHRRRPGHPLGQRGDRHRDAHLGQPPREEVRRHRRPGRRQAGRTGQGRRVHDPRERRLRVEAQGLRGHGHPVRGRQGQGEGQDRPDQEEVRVGRHEQSRPLRRHGRPQGLHLRSRPGRV</sequence>
<accession>A0A6J4SDQ2</accession>
<protein>
    <submittedName>
        <fullName evidence="2">Uncharacterized protein</fullName>
    </submittedName>
</protein>
<feature type="non-terminal residue" evidence="2">
    <location>
        <position position="1"/>
    </location>
</feature>
<gene>
    <name evidence="2" type="ORF">AVDCRST_MAG53-1801</name>
</gene>
<feature type="region of interest" description="Disordered" evidence="1">
    <location>
        <begin position="17"/>
        <end position="183"/>
    </location>
</feature>
<organism evidence="2">
    <name type="scientific">uncultured Solirubrobacteraceae bacterium</name>
    <dbReference type="NCBI Taxonomy" id="1162706"/>
    <lineage>
        <taxon>Bacteria</taxon>
        <taxon>Bacillati</taxon>
        <taxon>Actinomycetota</taxon>
        <taxon>Thermoleophilia</taxon>
        <taxon>Solirubrobacterales</taxon>
        <taxon>Solirubrobacteraceae</taxon>
        <taxon>environmental samples</taxon>
    </lineage>
</organism>
<evidence type="ECO:0000313" key="2">
    <source>
        <dbReference type="EMBL" id="CAA9496069.1"/>
    </source>
</evidence>
<feature type="compositionally biased region" description="Basic and acidic residues" evidence="1">
    <location>
        <begin position="113"/>
        <end position="124"/>
    </location>
</feature>
<evidence type="ECO:0000256" key="1">
    <source>
        <dbReference type="SAM" id="MobiDB-lite"/>
    </source>
</evidence>
<feature type="compositionally biased region" description="Basic residues" evidence="1">
    <location>
        <begin position="96"/>
        <end position="105"/>
    </location>
</feature>
<reference evidence="2" key="1">
    <citation type="submission" date="2020-02" db="EMBL/GenBank/DDBJ databases">
        <authorList>
            <person name="Meier V. D."/>
        </authorList>
    </citation>
    <scope>NUCLEOTIDE SEQUENCE</scope>
    <source>
        <strain evidence="2">AVDCRST_MAG53</strain>
    </source>
</reference>
<dbReference type="AlphaFoldDB" id="A0A6J4SDQ2"/>
<feature type="compositionally biased region" description="Basic residues" evidence="1">
    <location>
        <begin position="164"/>
        <end position="183"/>
    </location>
</feature>
<dbReference type="EMBL" id="CADCVR010000055">
    <property type="protein sequence ID" value="CAA9496069.1"/>
    <property type="molecule type" value="Genomic_DNA"/>
</dbReference>
<feature type="compositionally biased region" description="Basic and acidic residues" evidence="1">
    <location>
        <begin position="145"/>
        <end position="163"/>
    </location>
</feature>